<proteinExistence type="inferred from homology"/>
<evidence type="ECO:0000313" key="4">
    <source>
        <dbReference type="Proteomes" id="UP001158576"/>
    </source>
</evidence>
<keyword evidence="4" id="KW-1185">Reference proteome</keyword>
<dbReference type="PROSITE" id="PS50176">
    <property type="entry name" value="ARM_REPEAT"/>
    <property type="match status" value="2"/>
</dbReference>
<dbReference type="SUPFAM" id="SSF48371">
    <property type="entry name" value="ARM repeat"/>
    <property type="match status" value="1"/>
</dbReference>
<dbReference type="SMART" id="SM00185">
    <property type="entry name" value="ARM"/>
    <property type="match status" value="8"/>
</dbReference>
<dbReference type="EMBL" id="OU015566">
    <property type="protein sequence ID" value="CAG5104221.1"/>
    <property type="molecule type" value="Genomic_DNA"/>
</dbReference>
<feature type="repeat" description="ARM" evidence="2">
    <location>
        <begin position="285"/>
        <end position="313"/>
    </location>
</feature>
<dbReference type="Pfam" id="PF00514">
    <property type="entry name" value="Arm"/>
    <property type="match status" value="1"/>
</dbReference>
<dbReference type="PRINTS" id="PR01869">
    <property type="entry name" value="BCATNINFAMLY"/>
</dbReference>
<feature type="repeat" description="ARM" evidence="2">
    <location>
        <begin position="242"/>
        <end position="286"/>
    </location>
</feature>
<comment type="similarity">
    <text evidence="1">Belongs to the beta-catenin family.</text>
</comment>
<accession>A0ABN7SMJ9</accession>
<dbReference type="Gene3D" id="1.25.10.10">
    <property type="entry name" value="Leucine-rich Repeat Variant"/>
    <property type="match status" value="1"/>
</dbReference>
<reference evidence="3 4" key="1">
    <citation type="submission" date="2021-04" db="EMBL/GenBank/DDBJ databases">
        <authorList>
            <person name="Bliznina A."/>
        </authorList>
    </citation>
    <scope>NUCLEOTIDE SEQUENCE [LARGE SCALE GENOMIC DNA]</scope>
</reference>
<name>A0ABN7SMJ9_OIKDI</name>
<dbReference type="InterPro" id="IPR000225">
    <property type="entry name" value="Armadillo"/>
</dbReference>
<evidence type="ECO:0000313" key="3">
    <source>
        <dbReference type="EMBL" id="CAG5104221.1"/>
    </source>
</evidence>
<dbReference type="PANTHER" id="PTHR45976">
    <property type="entry name" value="ARMADILLO SEGMENT POLARITY PROTEIN"/>
    <property type="match status" value="1"/>
</dbReference>
<dbReference type="InterPro" id="IPR013284">
    <property type="entry name" value="Beta-catenin"/>
</dbReference>
<sequence length="720" mass="79642">MTDYDPEKIAKRLGRIEAIFFPDQLDDEGPRSIGDEPTCVEKLAVPSFELREALLELIFYQDDALVAATAVNDLIPLLTSSNKTTAERASDVVFKMSQKPAERAGLAQSQPLLEAITREIKANRHGGQAKLLASLANIAKCPAGQEGLFKAHTIPELVGMLPKKDLRIVSYALNTLYTLMRHLGRPAKQAVRICGGVERIVELIDREMSEHQKVPFLPMVLDSLHILAFHSMESKGIILSMGGTQKALEILRYSQKAEKTALTALKLLKVLSVEDQNKETIIDHGGIDTLIDYLTHSRSDISMDALWTLRNISDQINQVESADPSKLMEVCIKKLSSHDLNHVISAAGILSNLTCNDYINKTTFVELGGVQAMTRVVQRASSKDGFRDDVVEPGITALRHVTRDRGDESGELGSWAEKARKQCQTLIPTVTQLLTGPQSASWPTVKATIGFIRNLCHDKRNRELFMNQDLISKLVQLLTNAEQEIVTGSDIVSEGIDMIDIAEGCCGALQLMARDSDPRKRIRGDNILPGVIVLLQLDHSNLQRSVAGFLCEMSADRGTREILYKLNLEDGSSLKEDLLTLLQAESEATVTYAAITLVRLTSYIKDKDSQSIEIDKVREQMVHIIANRVGDDQLDNYAPDELSRFGYDSTIKRPTGTMTTDGTMRSMYSTTSGSVFRQSNAQSPAPSLSQVSVTQMSNANYSVFEQEQMNSRDQPDFGFV</sequence>
<dbReference type="Proteomes" id="UP001158576">
    <property type="component" value="Chromosome 1"/>
</dbReference>
<evidence type="ECO:0000256" key="1">
    <source>
        <dbReference type="ARBA" id="ARBA00005462"/>
    </source>
</evidence>
<protein>
    <submittedName>
        <fullName evidence="3">Oidioi.mRNA.OKI2018_I69.chr1.g1149.t1.cds</fullName>
    </submittedName>
</protein>
<evidence type="ECO:0000256" key="2">
    <source>
        <dbReference type="PROSITE-ProRule" id="PRU00259"/>
    </source>
</evidence>
<organism evidence="3 4">
    <name type="scientific">Oikopleura dioica</name>
    <name type="common">Tunicate</name>
    <dbReference type="NCBI Taxonomy" id="34765"/>
    <lineage>
        <taxon>Eukaryota</taxon>
        <taxon>Metazoa</taxon>
        <taxon>Chordata</taxon>
        <taxon>Tunicata</taxon>
        <taxon>Appendicularia</taxon>
        <taxon>Copelata</taxon>
        <taxon>Oikopleuridae</taxon>
        <taxon>Oikopleura</taxon>
    </lineage>
</organism>
<dbReference type="InterPro" id="IPR016024">
    <property type="entry name" value="ARM-type_fold"/>
</dbReference>
<gene>
    <name evidence="3" type="ORF">OKIOD_LOCUS9914</name>
</gene>
<dbReference type="InterPro" id="IPR011989">
    <property type="entry name" value="ARM-like"/>
</dbReference>